<sequence>MRVDVMKEKIGLLNNRKKKYLDSTSVKETSGNKEDNPRNTNKTALEDMDLLLDEDQEIEEGISDENDNFKDTDDEDTDVKFNNFDVKDEPRSGRPITDKIDAILKKVKQDKHISFYDIAEEPGD</sequence>
<comment type="caution">
    <text evidence="2">The sequence shown here is derived from an EMBL/GenBank/DDBJ whole genome shotgun (WGS) entry which is preliminary data.</text>
</comment>
<dbReference type="AlphaFoldDB" id="A0A4C1Z937"/>
<feature type="compositionally biased region" description="Acidic residues" evidence="1">
    <location>
        <begin position="63"/>
        <end position="77"/>
    </location>
</feature>
<dbReference type="Proteomes" id="UP000299102">
    <property type="component" value="Unassembled WGS sequence"/>
</dbReference>
<evidence type="ECO:0000313" key="2">
    <source>
        <dbReference type="EMBL" id="GBP85106.1"/>
    </source>
</evidence>
<gene>
    <name evidence="2" type="ORF">EVAR_51225_1</name>
</gene>
<evidence type="ECO:0000313" key="3">
    <source>
        <dbReference type="Proteomes" id="UP000299102"/>
    </source>
</evidence>
<protein>
    <submittedName>
        <fullName evidence="2">Uncharacterized protein</fullName>
    </submittedName>
</protein>
<proteinExistence type="predicted"/>
<name>A0A4C1Z937_EUMVA</name>
<feature type="region of interest" description="Disordered" evidence="1">
    <location>
        <begin position="63"/>
        <end position="93"/>
    </location>
</feature>
<organism evidence="2 3">
    <name type="scientific">Eumeta variegata</name>
    <name type="common">Bagworm moth</name>
    <name type="synonym">Eumeta japonica</name>
    <dbReference type="NCBI Taxonomy" id="151549"/>
    <lineage>
        <taxon>Eukaryota</taxon>
        <taxon>Metazoa</taxon>
        <taxon>Ecdysozoa</taxon>
        <taxon>Arthropoda</taxon>
        <taxon>Hexapoda</taxon>
        <taxon>Insecta</taxon>
        <taxon>Pterygota</taxon>
        <taxon>Neoptera</taxon>
        <taxon>Endopterygota</taxon>
        <taxon>Lepidoptera</taxon>
        <taxon>Glossata</taxon>
        <taxon>Ditrysia</taxon>
        <taxon>Tineoidea</taxon>
        <taxon>Psychidae</taxon>
        <taxon>Oiketicinae</taxon>
        <taxon>Eumeta</taxon>
    </lineage>
</organism>
<dbReference type="EMBL" id="BGZK01001716">
    <property type="protein sequence ID" value="GBP85106.1"/>
    <property type="molecule type" value="Genomic_DNA"/>
</dbReference>
<reference evidence="2 3" key="1">
    <citation type="journal article" date="2019" name="Commun. Biol.">
        <title>The bagworm genome reveals a unique fibroin gene that provides high tensile strength.</title>
        <authorList>
            <person name="Kono N."/>
            <person name="Nakamura H."/>
            <person name="Ohtoshi R."/>
            <person name="Tomita M."/>
            <person name="Numata K."/>
            <person name="Arakawa K."/>
        </authorList>
    </citation>
    <scope>NUCLEOTIDE SEQUENCE [LARGE SCALE GENOMIC DNA]</scope>
</reference>
<evidence type="ECO:0000256" key="1">
    <source>
        <dbReference type="SAM" id="MobiDB-lite"/>
    </source>
</evidence>
<feature type="region of interest" description="Disordered" evidence="1">
    <location>
        <begin position="21"/>
        <end position="43"/>
    </location>
</feature>
<dbReference type="OrthoDB" id="8056049at2759"/>
<keyword evidence="3" id="KW-1185">Reference proteome</keyword>
<accession>A0A4C1Z937</accession>